<gene>
    <name evidence="3" type="ORF">GNP95_16515</name>
    <name evidence="2" type="ORF">J15TS10_41210</name>
</gene>
<evidence type="ECO:0000313" key="5">
    <source>
        <dbReference type="Proteomes" id="UP000681290"/>
    </source>
</evidence>
<keyword evidence="1" id="KW-0812">Transmembrane</keyword>
<feature type="transmembrane region" description="Helical" evidence="1">
    <location>
        <begin position="57"/>
        <end position="76"/>
    </location>
</feature>
<keyword evidence="5" id="KW-1185">Reference proteome</keyword>
<dbReference type="Proteomes" id="UP000681290">
    <property type="component" value="Unassembled WGS sequence"/>
</dbReference>
<reference evidence="3 4" key="1">
    <citation type="submission" date="2019-11" db="EMBL/GenBank/DDBJ databases">
        <title>Draft genome sequences of five Paenibacillus species of dairy origin.</title>
        <authorList>
            <person name="Olajide A.M."/>
            <person name="Chen S."/>
            <person name="Lapointe G."/>
        </authorList>
    </citation>
    <scope>NUCLEOTIDE SEQUENCE [LARGE SCALE GENOMIC DNA]</scope>
    <source>
        <strain evidence="3 4">12CR55</strain>
    </source>
</reference>
<dbReference type="EMBL" id="BOSM01000009">
    <property type="protein sequence ID" value="GIP60307.1"/>
    <property type="molecule type" value="Genomic_DNA"/>
</dbReference>
<dbReference type="InterPro" id="IPR035238">
    <property type="entry name" value="DUF5345"/>
</dbReference>
<keyword evidence="1" id="KW-1133">Transmembrane helix</keyword>
<organism evidence="3 4">
    <name type="scientific">Paenibacillus woosongensis</name>
    <dbReference type="NCBI Taxonomy" id="307580"/>
    <lineage>
        <taxon>Bacteria</taxon>
        <taxon>Bacillati</taxon>
        <taxon>Bacillota</taxon>
        <taxon>Bacilli</taxon>
        <taxon>Bacillales</taxon>
        <taxon>Paenibacillaceae</taxon>
        <taxon>Paenibacillus</taxon>
    </lineage>
</organism>
<keyword evidence="1" id="KW-0472">Membrane</keyword>
<accession>A0A7X2Z2V5</accession>
<dbReference type="Pfam" id="PF17280">
    <property type="entry name" value="DUF5345"/>
    <property type="match status" value="1"/>
</dbReference>
<sequence length="111" mass="12725">MNHNGQDREFEDELIHELLKDLQTLDRVVPEKRGPSAESWELIVKERWRTMTWMKRWEVMLFCLVALLMISGGFLFALSTPVIYGLLQGFGVIAAVVVAVALRPARRGRAE</sequence>
<name>A0A7X2Z2V5_9BACL</name>
<evidence type="ECO:0000313" key="3">
    <source>
        <dbReference type="EMBL" id="MUG46592.1"/>
    </source>
</evidence>
<evidence type="ECO:0000313" key="2">
    <source>
        <dbReference type="EMBL" id="GIP60307.1"/>
    </source>
</evidence>
<dbReference type="EMBL" id="WNZW01000007">
    <property type="protein sequence ID" value="MUG46592.1"/>
    <property type="molecule type" value="Genomic_DNA"/>
</dbReference>
<protein>
    <recommendedName>
        <fullName evidence="6">YxlC family protein</fullName>
    </recommendedName>
</protein>
<evidence type="ECO:0000256" key="1">
    <source>
        <dbReference type="SAM" id="Phobius"/>
    </source>
</evidence>
<dbReference type="AlphaFoldDB" id="A0A7X2Z2V5"/>
<dbReference type="OrthoDB" id="2621946at2"/>
<dbReference type="RefSeq" id="WP_155611982.1">
    <property type="nucleotide sequence ID" value="NZ_BOSM01000009.1"/>
</dbReference>
<dbReference type="Proteomes" id="UP000447876">
    <property type="component" value="Unassembled WGS sequence"/>
</dbReference>
<comment type="caution">
    <text evidence="3">The sequence shown here is derived from an EMBL/GenBank/DDBJ whole genome shotgun (WGS) entry which is preliminary data.</text>
</comment>
<proteinExistence type="predicted"/>
<reference evidence="2 5" key="2">
    <citation type="submission" date="2021-03" db="EMBL/GenBank/DDBJ databases">
        <title>Antimicrobial resistance genes in bacteria isolated from Japanese honey, and their potential for conferring macrolide and lincosamide resistance in the American foulbrood pathogen Paenibacillus larvae.</title>
        <authorList>
            <person name="Okamoto M."/>
            <person name="Kumagai M."/>
            <person name="Kanamori H."/>
            <person name="Takamatsu D."/>
        </authorList>
    </citation>
    <scope>NUCLEOTIDE SEQUENCE [LARGE SCALE GENOMIC DNA]</scope>
    <source>
        <strain evidence="2 5">J15TS10</strain>
    </source>
</reference>
<evidence type="ECO:0000313" key="4">
    <source>
        <dbReference type="Proteomes" id="UP000447876"/>
    </source>
</evidence>
<feature type="transmembrane region" description="Helical" evidence="1">
    <location>
        <begin position="82"/>
        <end position="102"/>
    </location>
</feature>
<evidence type="ECO:0008006" key="6">
    <source>
        <dbReference type="Google" id="ProtNLM"/>
    </source>
</evidence>